<dbReference type="AlphaFoldDB" id="A0A7V8U9G7"/>
<dbReference type="Proteomes" id="UP000589292">
    <property type="component" value="Unassembled WGS sequence"/>
</dbReference>
<comment type="caution">
    <text evidence="2">The sequence shown here is derived from an EMBL/GenBank/DDBJ whole genome shotgun (WGS) entry which is preliminary data.</text>
</comment>
<name>A0A7V8U9G7_9SPHN</name>
<accession>A0A7V8U9G7</accession>
<gene>
    <name evidence="2" type="ORF">FG486_12030</name>
</gene>
<evidence type="ECO:0000313" key="3">
    <source>
        <dbReference type="Proteomes" id="UP000589292"/>
    </source>
</evidence>
<protein>
    <submittedName>
        <fullName evidence="2">Uncharacterized protein</fullName>
    </submittedName>
</protein>
<evidence type="ECO:0000313" key="2">
    <source>
        <dbReference type="EMBL" id="MBA1375068.1"/>
    </source>
</evidence>
<keyword evidence="3" id="KW-1185">Reference proteome</keyword>
<proteinExistence type="predicted"/>
<feature type="region of interest" description="Disordered" evidence="1">
    <location>
        <begin position="104"/>
        <end position="132"/>
    </location>
</feature>
<dbReference type="EMBL" id="VDES01000002">
    <property type="protein sequence ID" value="MBA1375068.1"/>
    <property type="molecule type" value="Genomic_DNA"/>
</dbReference>
<reference evidence="2 3" key="1">
    <citation type="journal article" date="1994" name="Int. J. Syst. Bacteriol.">
        <title>Phylogenetic positions of novel aerobic, bacteriochlorophyll a-containing bacteria and description of Roseococcus thiosulfatophilus gen. nov., sp. nov., Erythromicrobium ramosum gen. nov., sp. nov., and Erythrobacter litoralis sp. nov.</title>
        <authorList>
            <person name="Yurkov V."/>
            <person name="Stackebrandt E."/>
            <person name="Holmes A."/>
            <person name="Fuerst J.A."/>
            <person name="Hugenholtz P."/>
            <person name="Golecki J."/>
            <person name="Gad'on N."/>
            <person name="Gorlenko V.M."/>
            <person name="Kompantseva E.I."/>
            <person name="Drews G."/>
        </authorList>
    </citation>
    <scope>NUCLEOTIDE SEQUENCE [LARGE SCALE GENOMIC DNA]</scope>
    <source>
        <strain evidence="2 3">KR-99</strain>
    </source>
</reference>
<sequence length="132" mass="14277">MKRLLREAINRTDLARLVGKHASCRHNDRVVMARRPGSAIGNRQGKPEALAAKLPTADADGNAVEPPGRVVSCSCAHQDVDGVVRFRGDGKTRLPIKYGQAFHHDGFQRRTAGTRGGKLRPGNGRSGHLQPV</sequence>
<evidence type="ECO:0000256" key="1">
    <source>
        <dbReference type="SAM" id="MobiDB-lite"/>
    </source>
</evidence>
<organism evidence="2 3">
    <name type="scientific">Sphingomonas ursincola</name>
    <dbReference type="NCBI Taxonomy" id="56361"/>
    <lineage>
        <taxon>Bacteria</taxon>
        <taxon>Pseudomonadati</taxon>
        <taxon>Pseudomonadota</taxon>
        <taxon>Alphaproteobacteria</taxon>
        <taxon>Sphingomonadales</taxon>
        <taxon>Sphingomonadaceae</taxon>
        <taxon>Sphingomonas</taxon>
    </lineage>
</organism>